<organism evidence="2 3">
    <name type="scientific">Paenibacillus beijingensis</name>
    <dbReference type="NCBI Taxonomy" id="1126833"/>
    <lineage>
        <taxon>Bacteria</taxon>
        <taxon>Bacillati</taxon>
        <taxon>Bacillota</taxon>
        <taxon>Bacilli</taxon>
        <taxon>Bacillales</taxon>
        <taxon>Paenibacillaceae</taxon>
        <taxon>Paenibacillus</taxon>
    </lineage>
</organism>
<keyword evidence="1" id="KW-0812">Transmembrane</keyword>
<feature type="transmembrane region" description="Helical" evidence="1">
    <location>
        <begin position="6"/>
        <end position="26"/>
    </location>
</feature>
<keyword evidence="1" id="KW-0472">Membrane</keyword>
<dbReference type="STRING" id="1126833.VN24_24515"/>
<reference evidence="3" key="2">
    <citation type="submission" date="2015-03" db="EMBL/GenBank/DDBJ databases">
        <title>Genome sequence of Paenibacillus beijingensis strain DSM 24997T.</title>
        <authorList>
            <person name="Kwak Y."/>
            <person name="Shin J.-H."/>
        </authorList>
    </citation>
    <scope>NUCLEOTIDE SEQUENCE [LARGE SCALE GENOMIC DNA]</scope>
    <source>
        <strain evidence="3">DSM 24997</strain>
    </source>
</reference>
<keyword evidence="1" id="KW-1133">Transmembrane helix</keyword>
<evidence type="ECO:0000313" key="2">
    <source>
        <dbReference type="EMBL" id="AJY78008.1"/>
    </source>
</evidence>
<keyword evidence="3" id="KW-1185">Reference proteome</keyword>
<dbReference type="KEGG" id="pbj:VN24_24515"/>
<proteinExistence type="predicted"/>
<evidence type="ECO:0000256" key="1">
    <source>
        <dbReference type="SAM" id="Phobius"/>
    </source>
</evidence>
<dbReference type="AlphaFoldDB" id="A0A0D5NSW6"/>
<protein>
    <submittedName>
        <fullName evidence="2">Uncharacterized protein</fullName>
    </submittedName>
</protein>
<evidence type="ECO:0000313" key="3">
    <source>
        <dbReference type="Proteomes" id="UP000032633"/>
    </source>
</evidence>
<reference evidence="2 3" key="1">
    <citation type="journal article" date="2015" name="J. Biotechnol.">
        <title>Complete genome sequence of Paenibacillus beijingensis 7188(T) (=DSM 24997(T)), a novel rhizobacterium from jujube garden soil.</title>
        <authorList>
            <person name="Kwak Y."/>
            <person name="Shin J.H."/>
        </authorList>
    </citation>
    <scope>NUCLEOTIDE SEQUENCE [LARGE SCALE GENOMIC DNA]</scope>
    <source>
        <strain evidence="2 3">DSM 24997</strain>
    </source>
</reference>
<accession>A0A0D5NSW6</accession>
<dbReference type="PATRIC" id="fig|1126833.4.peg.5393"/>
<name>A0A0D5NSW6_9BACL</name>
<dbReference type="Proteomes" id="UP000032633">
    <property type="component" value="Chromosome"/>
</dbReference>
<dbReference type="EMBL" id="CP011058">
    <property type="protein sequence ID" value="AJY78008.1"/>
    <property type="molecule type" value="Genomic_DNA"/>
</dbReference>
<dbReference type="HOGENOM" id="CLU_124880_0_0_9"/>
<sequence length="177" mass="19401">MKLKLLPVFTTMIVTAALLFGGWYLYEHTAVERPLVKAIGSLPGVESVKPVVGTDTVTVNLTLGSDADLRSLYEEIAEKGKNAIGGRKLNLDITSESSAKLDQIWSGELFTIAEAMESRRYSEIPAAMEKLERTHKGLVVTSDMDDKNVYITMKLDSAVKYIVLPRIGDKIGVWPGA</sequence>
<gene>
    <name evidence="2" type="ORF">VN24_24515</name>
</gene>